<dbReference type="STRING" id="94130.A0A2Z6R5W1"/>
<protein>
    <submittedName>
        <fullName evidence="2">Uncharacterized protein</fullName>
    </submittedName>
</protein>
<sequence>MDEKDFKIEISNEIPSETKDDNIKKHEEEIEKHKKSIFRIITSQYMNDTEYGSDDYVVTYSRNDDSVLGWSVNIEKNGYQPDEYFKIGSSSSTFSWDCQVLSKKILFMCEFTDNGHRLIDFKETSGITKLNGNIFIDNDGNVFVINGLNENKLQQLSNKSTCRNSIYTLDTFKIIQSMLNEIIAQEDIKKIVPCDKEIVVKDEVEIKNLESYIPNVLSFKLLNNNQDVVLIHIRGIDIYTINKDGFKSRYFWCNNEWNDTYEKYGKIYNINFTNKHFKTLIGRILENDFDDSKHSIPLPKFINKDLDKIKMKEIVESVK</sequence>
<evidence type="ECO:0000313" key="3">
    <source>
        <dbReference type="EMBL" id="GES80185.1"/>
    </source>
</evidence>
<dbReference type="EMBL" id="BEXD01001112">
    <property type="protein sequence ID" value="GBB92351.1"/>
    <property type="molecule type" value="Genomic_DNA"/>
</dbReference>
<reference evidence="2 4" key="1">
    <citation type="submission" date="2017-11" db="EMBL/GenBank/DDBJ databases">
        <title>The genome of Rhizophagus clarus HR1 reveals common genetic basis of auxotrophy among arbuscular mycorrhizal fungi.</title>
        <authorList>
            <person name="Kobayashi Y."/>
        </authorList>
    </citation>
    <scope>NUCLEOTIDE SEQUENCE [LARGE SCALE GENOMIC DNA]</scope>
    <source>
        <strain evidence="2 4">HR1</strain>
    </source>
</reference>
<dbReference type="Proteomes" id="UP000615446">
    <property type="component" value="Unassembled WGS sequence"/>
</dbReference>
<dbReference type="EMBL" id="BLAL01000047">
    <property type="protein sequence ID" value="GES80185.1"/>
    <property type="molecule type" value="Genomic_DNA"/>
</dbReference>
<reference evidence="3" key="2">
    <citation type="submission" date="2019-10" db="EMBL/GenBank/DDBJ databases">
        <title>Conservation and host-specific expression of non-tandemly repeated heterogenous ribosome RNA gene in arbuscular mycorrhizal fungi.</title>
        <authorList>
            <person name="Maeda T."/>
            <person name="Kobayashi Y."/>
            <person name="Nakagawa T."/>
            <person name="Ezawa T."/>
            <person name="Yamaguchi K."/>
            <person name="Bino T."/>
            <person name="Nishimoto Y."/>
            <person name="Shigenobu S."/>
            <person name="Kawaguchi M."/>
        </authorList>
    </citation>
    <scope>NUCLEOTIDE SEQUENCE</scope>
    <source>
        <strain evidence="3">HR1</strain>
    </source>
</reference>
<evidence type="ECO:0000313" key="2">
    <source>
        <dbReference type="EMBL" id="GBB92351.1"/>
    </source>
</evidence>
<proteinExistence type="predicted"/>
<name>A0A2Z6R5W1_9GLOM</name>
<keyword evidence="4" id="KW-1185">Reference proteome</keyword>
<feature type="region of interest" description="Disordered" evidence="1">
    <location>
        <begin position="1"/>
        <end position="24"/>
    </location>
</feature>
<organism evidence="2 4">
    <name type="scientific">Rhizophagus clarus</name>
    <dbReference type="NCBI Taxonomy" id="94130"/>
    <lineage>
        <taxon>Eukaryota</taxon>
        <taxon>Fungi</taxon>
        <taxon>Fungi incertae sedis</taxon>
        <taxon>Mucoromycota</taxon>
        <taxon>Glomeromycotina</taxon>
        <taxon>Glomeromycetes</taxon>
        <taxon>Glomerales</taxon>
        <taxon>Glomeraceae</taxon>
        <taxon>Rhizophagus</taxon>
    </lineage>
</organism>
<comment type="caution">
    <text evidence="2">The sequence shown here is derived from an EMBL/GenBank/DDBJ whole genome shotgun (WGS) entry which is preliminary data.</text>
</comment>
<dbReference type="AlphaFoldDB" id="A0A2Z6R5W1"/>
<evidence type="ECO:0000313" key="4">
    <source>
        <dbReference type="Proteomes" id="UP000247702"/>
    </source>
</evidence>
<dbReference type="Proteomes" id="UP000247702">
    <property type="component" value="Unassembled WGS sequence"/>
</dbReference>
<evidence type="ECO:0000256" key="1">
    <source>
        <dbReference type="SAM" id="MobiDB-lite"/>
    </source>
</evidence>
<gene>
    <name evidence="3" type="ORF">RCL2_000747800</name>
    <name evidence="2" type="ORF">RclHR1_00020054</name>
</gene>
<accession>A0A2Z6R5W1</accession>